<dbReference type="InterPro" id="IPR029066">
    <property type="entry name" value="PLP-binding_barrel"/>
</dbReference>
<feature type="domain" description="Alanine racemase N-terminal" evidence="5">
    <location>
        <begin position="27"/>
        <end position="229"/>
    </location>
</feature>
<dbReference type="AlphaFoldDB" id="A0A3S7JAM4"/>
<evidence type="ECO:0000256" key="1">
    <source>
        <dbReference type="ARBA" id="ARBA00022898"/>
    </source>
</evidence>
<comment type="similarity">
    <text evidence="2 4">Belongs to the pyridoxal phosphate-binding protein YggS/PROSC family.</text>
</comment>
<evidence type="ECO:0000256" key="3">
    <source>
        <dbReference type="PIRSR" id="PIRSR004848-1"/>
    </source>
</evidence>
<dbReference type="RefSeq" id="WP_234411222.1">
    <property type="nucleotide sequence ID" value="NZ_CP025628.1"/>
</dbReference>
<dbReference type="Gene3D" id="3.20.20.10">
    <property type="entry name" value="Alanine racemase"/>
    <property type="match status" value="1"/>
</dbReference>
<dbReference type="SUPFAM" id="SSF51419">
    <property type="entry name" value="PLP-binding barrel"/>
    <property type="match status" value="1"/>
</dbReference>
<feature type="modified residue" description="N6-(pyridoxal phosphate)lysine" evidence="2 3">
    <location>
        <position position="42"/>
    </location>
</feature>
<keyword evidence="7" id="KW-1185">Reference proteome</keyword>
<gene>
    <name evidence="6" type="ORF">CKSOR_00619</name>
</gene>
<sequence>MTNINNQEFLSIRLKHIYLKISQACSRVNRNISDIKILPVTKKRSVEEISHLKNLHFNSFGENHIQEIIQKSKICKNNWIMIGHIQTNKVKQIVKYCSEIQSLDSIKLAKELNKHLLIYGKYINATVQVKTSKEISKYGIDPKDTLNFINEVYHNFPNIKIIGLMTIAENTNNKSVIRSCFKQLRELKDLANKNIPNLNLNKLSMGMSNDFEIAIEEGSTEIRLGSLIFN</sequence>
<evidence type="ECO:0000256" key="2">
    <source>
        <dbReference type="HAMAP-Rule" id="MF_02087"/>
    </source>
</evidence>
<keyword evidence="1 2" id="KW-0663">Pyridoxal phosphate</keyword>
<dbReference type="KEGG" id="kso:CKSOR_00619"/>
<evidence type="ECO:0000313" key="6">
    <source>
        <dbReference type="EMBL" id="AWD32719.1"/>
    </source>
</evidence>
<evidence type="ECO:0000259" key="5">
    <source>
        <dbReference type="Pfam" id="PF01168"/>
    </source>
</evidence>
<dbReference type="GO" id="GO:0030170">
    <property type="term" value="F:pyridoxal phosphate binding"/>
    <property type="evidence" value="ECO:0007669"/>
    <property type="project" value="UniProtKB-UniRule"/>
</dbReference>
<evidence type="ECO:0000256" key="4">
    <source>
        <dbReference type="RuleBase" id="RU004514"/>
    </source>
</evidence>
<reference evidence="6 7" key="1">
    <citation type="journal article" date="2018" name="Parasitology">
        <title>The reduced genome of Candidatus Kinetoplastibacterium sorsogonicusi, the endosymbiont of Kentomonas sorsogonicus (Trypanosomatidae): loss of the haem-synthesis pathway.</title>
        <authorList>
            <person name="Silva F.M."/>
            <person name="Kostygov A.Y."/>
            <person name="Spodareva V.V."/>
            <person name="Butenko A."/>
            <person name="Tossou R."/>
            <person name="Lukes J."/>
            <person name="Yurchenko V."/>
            <person name="Alves J.M.P."/>
        </authorList>
    </citation>
    <scope>NUCLEOTIDE SEQUENCE [LARGE SCALE GENOMIC DNA]</scope>
    <source>
        <strain evidence="6 7">MF-08</strain>
    </source>
</reference>
<dbReference type="Pfam" id="PF01168">
    <property type="entry name" value="Ala_racemase_N"/>
    <property type="match status" value="1"/>
</dbReference>
<organism evidence="6 7">
    <name type="scientific">Candidatus Kinetoplastidibacterium kentomonadis</name>
    <dbReference type="NCBI Taxonomy" id="1576550"/>
    <lineage>
        <taxon>Bacteria</taxon>
        <taxon>Pseudomonadati</taxon>
        <taxon>Pseudomonadota</taxon>
        <taxon>Betaproteobacteria</taxon>
        <taxon>Candidatus Kinetoplastidibacterium</taxon>
    </lineage>
</organism>
<dbReference type="EMBL" id="CP025628">
    <property type="protein sequence ID" value="AWD32719.1"/>
    <property type="molecule type" value="Genomic_DNA"/>
</dbReference>
<proteinExistence type="inferred from homology"/>
<dbReference type="InterPro" id="IPR001608">
    <property type="entry name" value="Ala_racemase_N"/>
</dbReference>
<dbReference type="Proteomes" id="UP000266796">
    <property type="component" value="Chromosome"/>
</dbReference>
<dbReference type="InterPro" id="IPR011078">
    <property type="entry name" value="PyrdxlP_homeostasis"/>
</dbReference>
<dbReference type="NCBIfam" id="TIGR00044">
    <property type="entry name" value="YggS family pyridoxal phosphate-dependent enzyme"/>
    <property type="match status" value="1"/>
</dbReference>
<name>A0A3S7JAM4_9PROT</name>
<comment type="function">
    <text evidence="2">Pyridoxal 5'-phosphate (PLP)-binding protein, which is involved in PLP homeostasis.</text>
</comment>
<comment type="cofactor">
    <cofactor evidence="3">
        <name>pyridoxal 5'-phosphate</name>
        <dbReference type="ChEBI" id="CHEBI:597326"/>
    </cofactor>
</comment>
<accession>A0A3S7JAM4</accession>
<dbReference type="PIRSF" id="PIRSF004848">
    <property type="entry name" value="YBL036c_PLPDEIII"/>
    <property type="match status" value="1"/>
</dbReference>
<evidence type="ECO:0000313" key="7">
    <source>
        <dbReference type="Proteomes" id="UP000266796"/>
    </source>
</evidence>
<protein>
    <recommendedName>
        <fullName evidence="2">Pyridoxal phosphate homeostasis protein</fullName>
        <shortName evidence="2">PLP homeostasis protein</shortName>
    </recommendedName>
</protein>
<dbReference type="PANTHER" id="PTHR10146">
    <property type="entry name" value="PROLINE SYNTHETASE CO-TRANSCRIBED BACTERIAL HOMOLOG PROTEIN"/>
    <property type="match status" value="1"/>
</dbReference>
<dbReference type="HAMAP" id="MF_02087">
    <property type="entry name" value="PLP_homeostasis"/>
    <property type="match status" value="1"/>
</dbReference>
<dbReference type="CDD" id="cd00635">
    <property type="entry name" value="PLPDE_III_YBL036c_like"/>
    <property type="match status" value="1"/>
</dbReference>
<dbReference type="PANTHER" id="PTHR10146:SF14">
    <property type="entry name" value="PYRIDOXAL PHOSPHATE HOMEOSTASIS PROTEIN"/>
    <property type="match status" value="1"/>
</dbReference>